<dbReference type="RefSeq" id="WP_070065291.1">
    <property type="nucleotide sequence ID" value="NZ_MJMG01000010.1"/>
</dbReference>
<evidence type="ECO:0000256" key="1">
    <source>
        <dbReference type="SAM" id="Phobius"/>
    </source>
</evidence>
<feature type="transmembrane region" description="Helical" evidence="1">
    <location>
        <begin position="154"/>
        <end position="177"/>
    </location>
</feature>
<keyword evidence="3" id="KW-1185">Reference proteome</keyword>
<protein>
    <submittedName>
        <fullName evidence="2">Phosphatidylglycerophosphatase</fullName>
    </submittedName>
</protein>
<dbReference type="AlphaFoldDB" id="A0A1E7QIZ8"/>
<name>A0A1E7QIZ8_WOLPI</name>
<accession>A0A1E7QIZ8</accession>
<comment type="caution">
    <text evidence="2">The sequence shown here is derived from an EMBL/GenBank/DDBJ whole genome shotgun (WGS) entry which is preliminary data.</text>
</comment>
<keyword evidence="1" id="KW-0812">Transmembrane</keyword>
<reference evidence="2 3" key="1">
    <citation type="submission" date="2016-09" db="EMBL/GenBank/DDBJ databases">
        <title>Genomic evidence for plant-parasitic nematodes as the earliest Wolbachia hosts.</title>
        <authorList>
            <person name="Brown A.M."/>
            <person name="Wasala S.K."/>
            <person name="Howe D.K."/>
            <person name="Peetz A.B."/>
            <person name="Zasada I.A."/>
            <person name="Denver D.R."/>
        </authorList>
    </citation>
    <scope>NUCLEOTIDE SEQUENCE [LARGE SCALE GENOMIC DNA]</scope>
    <source>
        <strain evidence="3">wPpe</strain>
    </source>
</reference>
<feature type="transmembrane region" description="Helical" evidence="1">
    <location>
        <begin position="107"/>
        <end position="133"/>
    </location>
</feature>
<organism evidence="2 3">
    <name type="scientific">Wolbachia pipientis</name>
    <dbReference type="NCBI Taxonomy" id="955"/>
    <lineage>
        <taxon>Bacteria</taxon>
        <taxon>Pseudomonadati</taxon>
        <taxon>Pseudomonadota</taxon>
        <taxon>Alphaproteobacteria</taxon>
        <taxon>Rickettsiales</taxon>
        <taxon>Anaplasmataceae</taxon>
        <taxon>Wolbachieae</taxon>
        <taxon>Wolbachia</taxon>
    </lineage>
</organism>
<gene>
    <name evidence="2" type="ORF">BIY23_03950</name>
</gene>
<keyword evidence="1" id="KW-1133">Transmembrane helix</keyword>
<feature type="transmembrane region" description="Helical" evidence="1">
    <location>
        <begin position="72"/>
        <end position="95"/>
    </location>
</feature>
<dbReference type="EMBL" id="MJMG01000010">
    <property type="protein sequence ID" value="OEY86443.1"/>
    <property type="molecule type" value="Genomic_DNA"/>
</dbReference>
<sequence>MAKLSVFFGKILGKVFPGQTVSSFLGVGFLPSWQNYWSTFLVLFTTDTILLFTISGKYLLSTIVISDSAIMLAAIFLKIAIAMLIVQVIGIFVFHAQDPSANSSENIVVQMATGQIMTVAFSMPAIVSVHYVINTLYGDVCKQILPCPTWLNDFMYFLFFLIIPFIFFNIVEIIKPWPINFLQLNYNNAISITLEGIVYTFYTVALLYLTAFVFCNLEMNTAIALNTKVMQYVYNDLLRLGHYLCSLFSGQV</sequence>
<dbReference type="Proteomes" id="UP000175679">
    <property type="component" value="Unassembled WGS sequence"/>
</dbReference>
<feature type="transmembrane region" description="Helical" evidence="1">
    <location>
        <begin position="12"/>
        <end position="30"/>
    </location>
</feature>
<feature type="transmembrane region" description="Helical" evidence="1">
    <location>
        <begin position="36"/>
        <end position="60"/>
    </location>
</feature>
<proteinExistence type="predicted"/>
<keyword evidence="1" id="KW-0472">Membrane</keyword>
<evidence type="ECO:0000313" key="3">
    <source>
        <dbReference type="Proteomes" id="UP000175679"/>
    </source>
</evidence>
<feature type="transmembrane region" description="Helical" evidence="1">
    <location>
        <begin position="197"/>
        <end position="217"/>
    </location>
</feature>
<evidence type="ECO:0000313" key="2">
    <source>
        <dbReference type="EMBL" id="OEY86443.1"/>
    </source>
</evidence>